<dbReference type="STRING" id="2316362.A0A4Q2DEA2"/>
<comment type="caution">
    <text evidence="3">The sequence shown here is derived from an EMBL/GenBank/DDBJ whole genome shotgun (WGS) entry which is preliminary data.</text>
</comment>
<evidence type="ECO:0000313" key="3">
    <source>
        <dbReference type="EMBL" id="RXW18080.1"/>
    </source>
</evidence>
<dbReference type="SMART" id="SM01006">
    <property type="entry name" value="AlcB"/>
    <property type="match status" value="1"/>
</dbReference>
<dbReference type="PANTHER" id="PTHR31438:SF1">
    <property type="entry name" value="LYSINE N-ACYLTRANSFERASE C17G9.06C-RELATED"/>
    <property type="match status" value="1"/>
</dbReference>
<dbReference type="InterPro" id="IPR019432">
    <property type="entry name" value="Acyltransferase_MbtK/IucB-like"/>
</dbReference>
<dbReference type="GO" id="GO:0016410">
    <property type="term" value="F:N-acyltransferase activity"/>
    <property type="evidence" value="ECO:0007669"/>
    <property type="project" value="TreeGrafter"/>
</dbReference>
<dbReference type="Gene3D" id="3.40.630.30">
    <property type="match status" value="1"/>
</dbReference>
<dbReference type="Pfam" id="PF13523">
    <property type="entry name" value="Acetyltransf_8"/>
    <property type="match status" value="1"/>
</dbReference>
<dbReference type="SUPFAM" id="SSF55729">
    <property type="entry name" value="Acyl-CoA N-acyltransferases (Nat)"/>
    <property type="match status" value="1"/>
</dbReference>
<dbReference type="Proteomes" id="UP000290288">
    <property type="component" value="Unassembled WGS sequence"/>
</dbReference>
<dbReference type="PANTHER" id="PTHR31438">
    <property type="entry name" value="LYSINE N-ACYLTRANSFERASE C17G9.06C-RELATED"/>
    <property type="match status" value="1"/>
</dbReference>
<sequence>MSAPAADRRLAAISNHLTSPQLVVILPDGANLTSVKSKRPGGQVTLLLLDERPIAEFTVNDEKKLALDLSSVGTPFEGVTKHVPIYSLVTLQPPSNSSSPAQISLADLWAAAYGLFTLYHEQEYIPTSISAFENAQEVAEYLSATGLARPYPSKILGKSPYSPHNVDEVYYLNHTAFWQGAGTTGYHHRHWLPNVRPIFPTVPAFTRKDNVVAKHPLRPSKPLQGEILYRRWCSQVGQMLELVHFDLEGATDALYDYQNTDGVSRHLAAFHKWHNDARVNKAWQEQGTLETHRKYIESMYADPHAIPCMYSWDGELFGYIEINYTKEDHVATYMPADQAAGEWDRGIHILVGEDKFLGGGRSKIWIRSLVHYLFLNDPRTFRVLGEPDGGNPNVLRVADVGGFYRPTLFDFPYKRSILVFQNREKFFRMTELR</sequence>
<reference evidence="3 4" key="1">
    <citation type="submission" date="2019-01" db="EMBL/GenBank/DDBJ databases">
        <title>Draft genome sequence of Psathyrella aberdarensis IHI B618.</title>
        <authorList>
            <person name="Buettner E."/>
            <person name="Kellner H."/>
        </authorList>
    </citation>
    <scope>NUCLEOTIDE SEQUENCE [LARGE SCALE GENOMIC DNA]</scope>
    <source>
        <strain evidence="3 4">IHI B618</strain>
    </source>
</reference>
<comment type="similarity">
    <text evidence="1">Belongs to the lysine N-acyltransferase MbtK family.</text>
</comment>
<proteinExistence type="inferred from homology"/>
<dbReference type="GO" id="GO:0019290">
    <property type="term" value="P:siderophore biosynthetic process"/>
    <property type="evidence" value="ECO:0007669"/>
    <property type="project" value="InterPro"/>
</dbReference>
<evidence type="ECO:0000256" key="1">
    <source>
        <dbReference type="ARBA" id="ARBA00009893"/>
    </source>
</evidence>
<organism evidence="3 4">
    <name type="scientific">Candolleomyces aberdarensis</name>
    <dbReference type="NCBI Taxonomy" id="2316362"/>
    <lineage>
        <taxon>Eukaryota</taxon>
        <taxon>Fungi</taxon>
        <taxon>Dikarya</taxon>
        <taxon>Basidiomycota</taxon>
        <taxon>Agaricomycotina</taxon>
        <taxon>Agaricomycetes</taxon>
        <taxon>Agaricomycetidae</taxon>
        <taxon>Agaricales</taxon>
        <taxon>Agaricineae</taxon>
        <taxon>Psathyrellaceae</taxon>
        <taxon>Candolleomyces</taxon>
    </lineage>
</organism>
<dbReference type="InterPro" id="IPR016181">
    <property type="entry name" value="Acyl_CoA_acyltransferase"/>
</dbReference>
<feature type="domain" description="Acyltransferase MbtK/IucB-like conserved" evidence="2">
    <location>
        <begin position="243"/>
        <end position="306"/>
    </location>
</feature>
<name>A0A4Q2DEA2_9AGAR</name>
<accession>A0A4Q2DEA2</accession>
<evidence type="ECO:0000313" key="4">
    <source>
        <dbReference type="Proteomes" id="UP000290288"/>
    </source>
</evidence>
<gene>
    <name evidence="3" type="ORF">EST38_g7776</name>
</gene>
<evidence type="ECO:0000259" key="2">
    <source>
        <dbReference type="SMART" id="SM01006"/>
    </source>
</evidence>
<dbReference type="EMBL" id="SDEE01000292">
    <property type="protein sequence ID" value="RXW18080.1"/>
    <property type="molecule type" value="Genomic_DNA"/>
</dbReference>
<dbReference type="OrthoDB" id="4250781at2759"/>
<protein>
    <recommendedName>
        <fullName evidence="2">Acyltransferase MbtK/IucB-like conserved domain-containing protein</fullName>
    </recommendedName>
</protein>
<dbReference type="AlphaFoldDB" id="A0A4Q2DEA2"/>
<keyword evidence="4" id="KW-1185">Reference proteome</keyword>